<feature type="transmembrane region" description="Helical" evidence="7">
    <location>
        <begin position="280"/>
        <end position="301"/>
    </location>
</feature>
<dbReference type="Pfam" id="PF00664">
    <property type="entry name" value="ABC_membrane"/>
    <property type="match status" value="1"/>
</dbReference>
<dbReference type="SUPFAM" id="SSF90123">
    <property type="entry name" value="ABC transporter transmembrane region"/>
    <property type="match status" value="1"/>
</dbReference>
<dbReference type="InterPro" id="IPR039421">
    <property type="entry name" value="Type_1_exporter"/>
</dbReference>
<evidence type="ECO:0000259" key="8">
    <source>
        <dbReference type="PROSITE" id="PS50893"/>
    </source>
</evidence>
<dbReference type="FunFam" id="3.40.50.300:FF:000218">
    <property type="entry name" value="Multidrug ABC transporter ATP-binding protein"/>
    <property type="match status" value="1"/>
</dbReference>
<dbReference type="PROSITE" id="PS50929">
    <property type="entry name" value="ABC_TM1F"/>
    <property type="match status" value="1"/>
</dbReference>
<evidence type="ECO:0000256" key="1">
    <source>
        <dbReference type="ARBA" id="ARBA00004651"/>
    </source>
</evidence>
<dbReference type="GO" id="GO:0015421">
    <property type="term" value="F:ABC-type oligopeptide transporter activity"/>
    <property type="evidence" value="ECO:0007669"/>
    <property type="project" value="TreeGrafter"/>
</dbReference>
<dbReference type="SMART" id="SM00382">
    <property type="entry name" value="AAA"/>
    <property type="match status" value="1"/>
</dbReference>
<evidence type="ECO:0000313" key="10">
    <source>
        <dbReference type="EMBL" id="EFD05577.1"/>
    </source>
</evidence>
<organism evidence="10 11">
    <name type="scientific">Peptostreptococcus anaerobius 653-L</name>
    <dbReference type="NCBI Taxonomy" id="596329"/>
    <lineage>
        <taxon>Bacteria</taxon>
        <taxon>Bacillati</taxon>
        <taxon>Bacillota</taxon>
        <taxon>Clostridia</taxon>
        <taxon>Peptostreptococcales</taxon>
        <taxon>Peptostreptococcaceae</taxon>
        <taxon>Peptostreptococcus</taxon>
    </lineage>
</organism>
<dbReference type="InterPro" id="IPR003439">
    <property type="entry name" value="ABC_transporter-like_ATP-bd"/>
</dbReference>
<keyword evidence="11" id="KW-1185">Reference proteome</keyword>
<dbReference type="InterPro" id="IPR011527">
    <property type="entry name" value="ABC1_TM_dom"/>
</dbReference>
<dbReference type="Pfam" id="PF00005">
    <property type="entry name" value="ABC_tran"/>
    <property type="match status" value="1"/>
</dbReference>
<gene>
    <name evidence="10" type="ORF">HMPREF0631_1681</name>
</gene>
<dbReference type="PROSITE" id="PS50893">
    <property type="entry name" value="ABC_TRANSPORTER_2"/>
    <property type="match status" value="1"/>
</dbReference>
<keyword evidence="4 10" id="KW-0067">ATP-binding</keyword>
<keyword evidence="2 7" id="KW-0812">Transmembrane</keyword>
<dbReference type="InterPro" id="IPR003593">
    <property type="entry name" value="AAA+_ATPase"/>
</dbReference>
<comment type="caution">
    <text evidence="10">The sequence shown here is derived from an EMBL/GenBank/DDBJ whole genome shotgun (WGS) entry which is preliminary data.</text>
</comment>
<sequence length="582" mass="66353">MKKNDKNINNIKKFLKYVCKNNKKKICISAIFVILVTVFDLYLPLLLKKIIDKGIMEKDINILLRFVVIYFLIQLMSILIEFILNYIYSLMRNSIAIKIRLKILKHISDLSGNYYTNKKTGNVLSIIQSDIDAIERLDAELVFSLVKDFFTAIAALYFMIRLQLDLFLLVVVLQLLLFLLQRIFTKKIHANITKIRKEYGEITNVVQEYVLNIMSVVISKSRKFFISDYIKRERKMIYKNIKTDMLYSGNISVAIAINSAITMILYGYGGYKIISGNLTLGTLLAFQSYSAMLLGPCMSIVNANNRIQQAKVSVDRVYSLLDEKSEITDIKDSIILNKDNIEKIEFNNVSFSYTSHERKDEYVLKNLNLVFSKDSVCALVGNSGCGKSTIINLLYRLWDVDSGNILIDGNNIKSVNLNSLRKHISIVTQDCIIFDATIKENICLGEKISDEQLQLICDKVGLSEYISSLKEGINTKIGERGVKISGGQKQRIAIARTILNDSDIIVLDEATSALDNISQSNIIKNLKGYLNNKIVVIIAHRLSTIRDVDNIYVLKDGKVIDKGNHKNLLRHSDQYKKLYYNE</sequence>
<accession>D3MQI3</accession>
<feature type="transmembrane region" description="Helical" evidence="7">
    <location>
        <begin position="141"/>
        <end position="160"/>
    </location>
</feature>
<dbReference type="GO" id="GO:0005886">
    <property type="term" value="C:plasma membrane"/>
    <property type="evidence" value="ECO:0007669"/>
    <property type="project" value="UniProtKB-SubCell"/>
</dbReference>
<keyword evidence="3" id="KW-0547">Nucleotide-binding</keyword>
<dbReference type="Gene3D" id="1.20.1560.10">
    <property type="entry name" value="ABC transporter type 1, transmembrane domain"/>
    <property type="match status" value="1"/>
</dbReference>
<dbReference type="CDD" id="cd07346">
    <property type="entry name" value="ABC_6TM_exporters"/>
    <property type="match status" value="1"/>
</dbReference>
<evidence type="ECO:0000313" key="11">
    <source>
        <dbReference type="Proteomes" id="UP000004206"/>
    </source>
</evidence>
<dbReference type="eggNOG" id="COG1132">
    <property type="taxonomic scope" value="Bacteria"/>
</dbReference>
<feature type="domain" description="ABC transmembrane type-1" evidence="9">
    <location>
        <begin position="28"/>
        <end position="309"/>
    </location>
</feature>
<feature type="transmembrane region" description="Helical" evidence="7">
    <location>
        <begin position="67"/>
        <end position="88"/>
    </location>
</feature>
<evidence type="ECO:0000256" key="3">
    <source>
        <dbReference type="ARBA" id="ARBA00022741"/>
    </source>
</evidence>
<evidence type="ECO:0000256" key="6">
    <source>
        <dbReference type="ARBA" id="ARBA00023136"/>
    </source>
</evidence>
<evidence type="ECO:0000256" key="5">
    <source>
        <dbReference type="ARBA" id="ARBA00022989"/>
    </source>
</evidence>
<dbReference type="SUPFAM" id="SSF52540">
    <property type="entry name" value="P-loop containing nucleoside triphosphate hydrolases"/>
    <property type="match status" value="1"/>
</dbReference>
<comment type="subcellular location">
    <subcellularLocation>
        <location evidence="1">Cell membrane</location>
        <topology evidence="1">Multi-pass membrane protein</topology>
    </subcellularLocation>
</comment>
<evidence type="ECO:0000259" key="9">
    <source>
        <dbReference type="PROSITE" id="PS50929"/>
    </source>
</evidence>
<reference evidence="10 11" key="1">
    <citation type="submission" date="2010-01" db="EMBL/GenBank/DDBJ databases">
        <authorList>
            <person name="Dodson R."/>
            <person name="Madupu R."/>
            <person name="Durkin A.S."/>
            <person name="Torralba M."/>
            <person name="Methe B."/>
            <person name="Sutton G.G."/>
            <person name="Strausberg R.L."/>
            <person name="Nelson K.E."/>
        </authorList>
    </citation>
    <scope>NUCLEOTIDE SEQUENCE [LARGE SCALE GENOMIC DNA]</scope>
    <source>
        <strain evidence="10 11">653-L</strain>
    </source>
</reference>
<keyword evidence="6 7" id="KW-0472">Membrane</keyword>
<dbReference type="InterPro" id="IPR027417">
    <property type="entry name" value="P-loop_NTPase"/>
</dbReference>
<dbReference type="AlphaFoldDB" id="D3MQI3"/>
<dbReference type="Gene3D" id="3.40.50.300">
    <property type="entry name" value="P-loop containing nucleotide triphosphate hydrolases"/>
    <property type="match status" value="1"/>
</dbReference>
<feature type="domain" description="ABC transporter" evidence="8">
    <location>
        <begin position="344"/>
        <end position="581"/>
    </location>
</feature>
<proteinExistence type="predicted"/>
<evidence type="ECO:0000256" key="2">
    <source>
        <dbReference type="ARBA" id="ARBA00022692"/>
    </source>
</evidence>
<dbReference type="GO" id="GO:0016887">
    <property type="term" value="F:ATP hydrolysis activity"/>
    <property type="evidence" value="ECO:0007669"/>
    <property type="project" value="InterPro"/>
</dbReference>
<feature type="transmembrane region" description="Helical" evidence="7">
    <location>
        <begin position="26"/>
        <end position="47"/>
    </location>
</feature>
<dbReference type="InterPro" id="IPR017871">
    <property type="entry name" value="ABC_transporter-like_CS"/>
</dbReference>
<evidence type="ECO:0000256" key="7">
    <source>
        <dbReference type="SAM" id="Phobius"/>
    </source>
</evidence>
<dbReference type="Proteomes" id="UP000004206">
    <property type="component" value="Unassembled WGS sequence"/>
</dbReference>
<evidence type="ECO:0000256" key="4">
    <source>
        <dbReference type="ARBA" id="ARBA00022840"/>
    </source>
</evidence>
<dbReference type="PANTHER" id="PTHR43394:SF1">
    <property type="entry name" value="ATP-BINDING CASSETTE SUB-FAMILY B MEMBER 10, MITOCHONDRIAL"/>
    <property type="match status" value="1"/>
</dbReference>
<dbReference type="EMBL" id="ADJN01000016">
    <property type="protein sequence ID" value="EFD05577.1"/>
    <property type="molecule type" value="Genomic_DNA"/>
</dbReference>
<dbReference type="InterPro" id="IPR036640">
    <property type="entry name" value="ABC1_TM_sf"/>
</dbReference>
<feature type="transmembrane region" description="Helical" evidence="7">
    <location>
        <begin position="245"/>
        <end position="268"/>
    </location>
</feature>
<dbReference type="RefSeq" id="WP_002843096.1">
    <property type="nucleotide sequence ID" value="NZ_ADJN01000016.1"/>
</dbReference>
<protein>
    <submittedName>
        <fullName evidence="10">ABC transporter, ATP-binding protein</fullName>
    </submittedName>
</protein>
<dbReference type="GO" id="GO:0005524">
    <property type="term" value="F:ATP binding"/>
    <property type="evidence" value="ECO:0007669"/>
    <property type="project" value="UniProtKB-KW"/>
</dbReference>
<feature type="transmembrane region" description="Helical" evidence="7">
    <location>
        <begin position="166"/>
        <end position="184"/>
    </location>
</feature>
<dbReference type="GeneID" id="79842213"/>
<keyword evidence="5 7" id="KW-1133">Transmembrane helix</keyword>
<dbReference type="PANTHER" id="PTHR43394">
    <property type="entry name" value="ATP-DEPENDENT PERMEASE MDL1, MITOCHONDRIAL"/>
    <property type="match status" value="1"/>
</dbReference>
<name>D3MQI3_9FIRM</name>
<dbReference type="PROSITE" id="PS00211">
    <property type="entry name" value="ABC_TRANSPORTER_1"/>
    <property type="match status" value="1"/>
</dbReference>